<dbReference type="AlphaFoldDB" id="A0A484KCX8"/>
<keyword evidence="2" id="KW-1185">Reference proteome</keyword>
<dbReference type="Gene3D" id="2.40.50.140">
    <property type="entry name" value="Nucleic acid-binding proteins"/>
    <property type="match status" value="1"/>
</dbReference>
<evidence type="ECO:0000313" key="2">
    <source>
        <dbReference type="Proteomes" id="UP000595140"/>
    </source>
</evidence>
<dbReference type="Proteomes" id="UP000595140">
    <property type="component" value="Unassembled WGS sequence"/>
</dbReference>
<dbReference type="EMBL" id="OOIL02000126">
    <property type="protein sequence ID" value="VFQ61087.1"/>
    <property type="molecule type" value="Genomic_DNA"/>
</dbReference>
<sequence length="114" mass="12847">MWDNFTFVQGLKIKKALQSSIYPILFARRISATSFQGLSLTTRYDSSIDLNPSISPTSTLQEWRSSNTVAIHNALRTKEFQDPLSLFANPKDIQTTTISEVAATKNEEDIHLLD</sequence>
<evidence type="ECO:0000313" key="1">
    <source>
        <dbReference type="EMBL" id="VFQ61087.1"/>
    </source>
</evidence>
<organism evidence="1 2">
    <name type="scientific">Cuscuta campestris</name>
    <dbReference type="NCBI Taxonomy" id="132261"/>
    <lineage>
        <taxon>Eukaryota</taxon>
        <taxon>Viridiplantae</taxon>
        <taxon>Streptophyta</taxon>
        <taxon>Embryophyta</taxon>
        <taxon>Tracheophyta</taxon>
        <taxon>Spermatophyta</taxon>
        <taxon>Magnoliopsida</taxon>
        <taxon>eudicotyledons</taxon>
        <taxon>Gunneridae</taxon>
        <taxon>Pentapetalae</taxon>
        <taxon>asterids</taxon>
        <taxon>lamiids</taxon>
        <taxon>Solanales</taxon>
        <taxon>Convolvulaceae</taxon>
        <taxon>Cuscuteae</taxon>
        <taxon>Cuscuta</taxon>
        <taxon>Cuscuta subgen. Grammica</taxon>
        <taxon>Cuscuta sect. Cleistogrammica</taxon>
    </lineage>
</organism>
<dbReference type="OrthoDB" id="1302495at2759"/>
<accession>A0A484KCX8</accession>
<reference evidence="1 2" key="1">
    <citation type="submission" date="2018-04" db="EMBL/GenBank/DDBJ databases">
        <authorList>
            <person name="Vogel A."/>
        </authorList>
    </citation>
    <scope>NUCLEOTIDE SEQUENCE [LARGE SCALE GENOMIC DNA]</scope>
</reference>
<dbReference type="InterPro" id="IPR012340">
    <property type="entry name" value="NA-bd_OB-fold"/>
</dbReference>
<name>A0A484KCX8_9ASTE</name>
<proteinExistence type="predicted"/>
<gene>
    <name evidence="1" type="ORF">CCAM_LOCUS2863</name>
</gene>
<protein>
    <submittedName>
        <fullName evidence="1">Uncharacterized protein</fullName>
    </submittedName>
</protein>